<dbReference type="InterPro" id="IPR002755">
    <property type="entry name" value="DNA_primase_S"/>
</dbReference>
<dbReference type="GO" id="GO:0006269">
    <property type="term" value="P:DNA replication, synthesis of primer"/>
    <property type="evidence" value="ECO:0007669"/>
    <property type="project" value="UniProtKB-KW"/>
</dbReference>
<proteinExistence type="evidence at transcript level"/>
<reference evidence="11" key="1">
    <citation type="submission" date="2001-10" db="EMBL/GenBank/DDBJ databases">
        <authorList>
            <person name="Namekawa S."/>
        </authorList>
    </citation>
    <scope>NUCLEOTIDE SEQUENCE</scope>
    <source>
        <strain evidence="11">ATCC56838</strain>
    </source>
</reference>
<evidence type="ECO:0000256" key="2">
    <source>
        <dbReference type="ARBA" id="ARBA00022478"/>
    </source>
</evidence>
<keyword evidence="7" id="KW-0479">Metal-binding</keyword>
<evidence type="ECO:0000256" key="3">
    <source>
        <dbReference type="ARBA" id="ARBA00022515"/>
    </source>
</evidence>
<evidence type="ECO:0000256" key="1">
    <source>
        <dbReference type="ARBA" id="ARBA00009762"/>
    </source>
</evidence>
<evidence type="ECO:0000256" key="9">
    <source>
        <dbReference type="ARBA" id="ARBA00023163"/>
    </source>
</evidence>
<dbReference type="InterPro" id="IPR014052">
    <property type="entry name" value="DNA_primase_ssu_euk/arc"/>
</dbReference>
<dbReference type="Gene3D" id="3.90.920.10">
    <property type="entry name" value="DNA primase, PRIM domain"/>
    <property type="match status" value="1"/>
</dbReference>
<evidence type="ECO:0000313" key="11">
    <source>
        <dbReference type="EMBL" id="BAC76768.1"/>
    </source>
</evidence>
<organism evidence="11">
    <name type="scientific">Coprinopsis cinerea</name>
    <name type="common">Inky cap fungus</name>
    <name type="synonym">Hormographiella aspergillata</name>
    <dbReference type="NCBI Taxonomy" id="5346"/>
    <lineage>
        <taxon>Eukaryota</taxon>
        <taxon>Fungi</taxon>
        <taxon>Dikarya</taxon>
        <taxon>Basidiomycota</taxon>
        <taxon>Agaricomycotina</taxon>
        <taxon>Agaricomycetes</taxon>
        <taxon>Agaricomycetidae</taxon>
        <taxon>Agaricales</taxon>
        <taxon>Agaricineae</taxon>
        <taxon>Psathyrellaceae</taxon>
        <taxon>Coprinopsis</taxon>
    </lineage>
</organism>
<keyword evidence="8" id="KW-0862">Zinc</keyword>
<keyword evidence="4 10" id="KW-0808">Transferase</keyword>
<dbReference type="SUPFAM" id="SSF56747">
    <property type="entry name" value="Prim-pol domain"/>
    <property type="match status" value="1"/>
</dbReference>
<dbReference type="CDD" id="cd04860">
    <property type="entry name" value="AE_Prim_S"/>
    <property type="match status" value="1"/>
</dbReference>
<comment type="similarity">
    <text evidence="1 10">Belongs to the eukaryotic-type primase small subunit family.</text>
</comment>
<keyword evidence="5" id="KW-0548">Nucleotidyltransferase</keyword>
<evidence type="ECO:0000256" key="6">
    <source>
        <dbReference type="ARBA" id="ARBA00022705"/>
    </source>
</evidence>
<dbReference type="NCBIfam" id="TIGR00335">
    <property type="entry name" value="primase_sml"/>
    <property type="match status" value="1"/>
</dbReference>
<evidence type="ECO:0000256" key="7">
    <source>
        <dbReference type="ARBA" id="ARBA00022723"/>
    </source>
</evidence>
<reference evidence="11" key="2">
    <citation type="journal article" date="2003" name="Eur. J. Biochem.">
        <title>Dissociation of DNA polymerase alpha-primase complex during meiosis in Coprinus cinereus.</title>
        <authorList>
            <person name="Namekawa S."/>
            <person name="Hamada F."/>
            <person name="Sawado T."/>
            <person name="Ishii S."/>
            <person name="Nara T."/>
            <person name="Ishizaki T."/>
            <person name="Ohuchi T."/>
            <person name="Arai T."/>
            <person name="Sakaguchi K."/>
        </authorList>
    </citation>
    <scope>NUCLEOTIDE SEQUENCE</scope>
    <source>
        <strain evidence="11">ATCC56838</strain>
    </source>
</reference>
<dbReference type="EC" id="2.7.7.-" evidence="10"/>
<keyword evidence="3 10" id="KW-0639">Primosome</keyword>
<evidence type="ECO:0000256" key="10">
    <source>
        <dbReference type="RuleBase" id="RU003514"/>
    </source>
</evidence>
<keyword evidence="2 10" id="KW-0240">DNA-directed RNA polymerase</keyword>
<dbReference type="GO" id="GO:0046872">
    <property type="term" value="F:metal ion binding"/>
    <property type="evidence" value="ECO:0007669"/>
    <property type="project" value="UniProtKB-KW"/>
</dbReference>
<dbReference type="PANTHER" id="PTHR10536">
    <property type="entry name" value="DNA PRIMASE SMALL SUBUNIT"/>
    <property type="match status" value="1"/>
</dbReference>
<dbReference type="Pfam" id="PF01896">
    <property type="entry name" value="DNA_primase_S"/>
    <property type="match status" value="1"/>
</dbReference>
<accession>Q7ZA55</accession>
<evidence type="ECO:0000256" key="4">
    <source>
        <dbReference type="ARBA" id="ARBA00022679"/>
    </source>
</evidence>
<protein>
    <recommendedName>
        <fullName evidence="10">DNA primase</fullName>
        <ecNumber evidence="10">2.7.7.-</ecNumber>
    </recommendedName>
</protein>
<dbReference type="GO" id="GO:0003899">
    <property type="term" value="F:DNA-directed RNA polymerase activity"/>
    <property type="evidence" value="ECO:0007669"/>
    <property type="project" value="InterPro"/>
</dbReference>
<dbReference type="GO" id="GO:0005658">
    <property type="term" value="C:alpha DNA polymerase:primase complex"/>
    <property type="evidence" value="ECO:0007669"/>
    <property type="project" value="UniProtKB-ARBA"/>
</dbReference>
<evidence type="ECO:0000256" key="8">
    <source>
        <dbReference type="ARBA" id="ARBA00022833"/>
    </source>
</evidence>
<keyword evidence="6 10" id="KW-0235">DNA replication</keyword>
<keyword evidence="9" id="KW-0804">Transcription</keyword>
<dbReference type="AlphaFoldDB" id="Q7ZA55"/>
<sequence>MANEIDFLAPEAMLTFYRRLYPFKSIYSWLNHDSMPTRMFTHREFAFTLQGDVYLRYRSFNSAEDLKKDICHLNPTRFEIGPVYTGRPRDKKTLRPGSFTPTLRELVFDIDMTDYDLVRTCCSDAAICKRCWTFISAAVKVLDRSIREHFGYEKLLWVYSGRRGIHLWISDVEAMELSDAQRKAIVGWMNVVNVGSRETSKKLNVRTASKVLPPPLQDALEELVPIFSDLILGDQDSLASENGWETLLEFVPIPQVAERLRRKWSNDPDRSSDEKWADLKAEAREFDKNSPQRTQLMHAMEDIILHYTYPRIDAEVSKHRNHLLKAPFCVHPKTGRVCVPVDPAKIDEFDPEKVPTVGQLLTELDEMIPVDGDNASESELAARTSLGKYIQMLDQHASGILDAKRKAKQDPDTMSW</sequence>
<dbReference type="FunFam" id="3.90.920.10:FF:000003">
    <property type="entry name" value="DNA primase"/>
    <property type="match status" value="1"/>
</dbReference>
<evidence type="ECO:0000256" key="5">
    <source>
        <dbReference type="ARBA" id="ARBA00022695"/>
    </source>
</evidence>
<dbReference type="VEuPathDB" id="FungiDB:CC2G_009103"/>
<dbReference type="EMBL" id="AB072454">
    <property type="protein sequence ID" value="BAC76768.1"/>
    <property type="molecule type" value="mRNA"/>
</dbReference>
<name>Q7ZA55_COPCI</name>
<dbReference type="VEuPathDB" id="FungiDB:CC1G_07347"/>